<comment type="caution">
    <text evidence="1">The sequence shown here is derived from an EMBL/GenBank/DDBJ whole genome shotgun (WGS) entry which is preliminary data.</text>
</comment>
<dbReference type="AlphaFoldDB" id="A0A917WR07"/>
<evidence type="ECO:0000313" key="2">
    <source>
        <dbReference type="Proteomes" id="UP000642070"/>
    </source>
</evidence>
<dbReference type="EMBL" id="BMPI01000010">
    <property type="protein sequence ID" value="GGM22433.1"/>
    <property type="molecule type" value="Genomic_DNA"/>
</dbReference>
<dbReference type="PANTHER" id="PTHR39337">
    <property type="entry name" value="BLR5642 PROTEIN"/>
    <property type="match status" value="1"/>
</dbReference>
<gene>
    <name evidence="1" type="ORF">GCM10007977_024490</name>
</gene>
<organism evidence="1 2">
    <name type="scientific">Dactylosporangium sucinum</name>
    <dbReference type="NCBI Taxonomy" id="1424081"/>
    <lineage>
        <taxon>Bacteria</taxon>
        <taxon>Bacillati</taxon>
        <taxon>Actinomycetota</taxon>
        <taxon>Actinomycetes</taxon>
        <taxon>Micromonosporales</taxon>
        <taxon>Micromonosporaceae</taxon>
        <taxon>Dactylosporangium</taxon>
    </lineage>
</organism>
<accession>A0A917WR07</accession>
<dbReference type="RefSeq" id="WP_229834791.1">
    <property type="nucleotide sequence ID" value="NZ_BMPI01000010.1"/>
</dbReference>
<reference evidence="1" key="2">
    <citation type="submission" date="2020-09" db="EMBL/GenBank/DDBJ databases">
        <authorList>
            <person name="Sun Q."/>
            <person name="Ohkuma M."/>
        </authorList>
    </citation>
    <scope>NUCLEOTIDE SEQUENCE</scope>
    <source>
        <strain evidence="1">JCM 19831</strain>
    </source>
</reference>
<dbReference type="PANTHER" id="PTHR39337:SF1">
    <property type="entry name" value="BLR5642 PROTEIN"/>
    <property type="match status" value="1"/>
</dbReference>
<sequence>MAEPAGDTGRDALRLLGVGYEGHTLASLIAQLRAAGMTRLVDVRQQAASRRPGFAKSALRQALAAAGIAYEHQPELGNPRDNRPGFGSGPAELDAARATYAAWLTRPAALAALDALVDAARREPVAVLCLEADPQRCHRWVLLRTAWMRASSGPAAGPER</sequence>
<dbReference type="Pfam" id="PF04343">
    <property type="entry name" value="DUF488"/>
    <property type="match status" value="1"/>
</dbReference>
<dbReference type="Proteomes" id="UP000642070">
    <property type="component" value="Unassembled WGS sequence"/>
</dbReference>
<name>A0A917WR07_9ACTN</name>
<keyword evidence="2" id="KW-1185">Reference proteome</keyword>
<dbReference type="InterPro" id="IPR007438">
    <property type="entry name" value="DUF488"/>
</dbReference>
<evidence type="ECO:0008006" key="3">
    <source>
        <dbReference type="Google" id="ProtNLM"/>
    </source>
</evidence>
<evidence type="ECO:0000313" key="1">
    <source>
        <dbReference type="EMBL" id="GGM22433.1"/>
    </source>
</evidence>
<reference evidence="1" key="1">
    <citation type="journal article" date="2014" name="Int. J. Syst. Evol. Microbiol.">
        <title>Complete genome sequence of Corynebacterium casei LMG S-19264T (=DSM 44701T), isolated from a smear-ripened cheese.</title>
        <authorList>
            <consortium name="US DOE Joint Genome Institute (JGI-PGF)"/>
            <person name="Walter F."/>
            <person name="Albersmeier A."/>
            <person name="Kalinowski J."/>
            <person name="Ruckert C."/>
        </authorList>
    </citation>
    <scope>NUCLEOTIDE SEQUENCE</scope>
    <source>
        <strain evidence="1">JCM 19831</strain>
    </source>
</reference>
<proteinExistence type="predicted"/>
<protein>
    <recommendedName>
        <fullName evidence="3">DUF488 domain-containing protein</fullName>
    </recommendedName>
</protein>